<protein>
    <submittedName>
        <fullName evidence="2">Uncharacterized protein</fullName>
    </submittedName>
</protein>
<proteinExistence type="predicted"/>
<evidence type="ECO:0000313" key="2">
    <source>
        <dbReference type="EMBL" id="OTP67992.1"/>
    </source>
</evidence>
<gene>
    <name evidence="2" type="ORF">PAMC26577_35190</name>
</gene>
<dbReference type="RefSeq" id="WP_075360322.1">
    <property type="nucleotide sequence ID" value="NZ_MSRG01000088.1"/>
</dbReference>
<sequence length="103" mass="11801">MPPHLVFTQESLRFLSKHAQQYRRSGNRFNLSWIDVVLLLLIAALPLVQLSTRCEMAALLLVYGPMQLLRSIPYDIRIFILTHSRVSLSILQLTSQPALAETR</sequence>
<evidence type="ECO:0000256" key="1">
    <source>
        <dbReference type="SAM" id="Phobius"/>
    </source>
</evidence>
<keyword evidence="1" id="KW-0812">Transmembrane</keyword>
<dbReference type="EMBL" id="NBTZ01000142">
    <property type="protein sequence ID" value="OTP67992.1"/>
    <property type="molecule type" value="Genomic_DNA"/>
</dbReference>
<comment type="caution">
    <text evidence="2">The sequence shown here is derived from an EMBL/GenBank/DDBJ whole genome shotgun (WGS) entry which is preliminary data.</text>
</comment>
<organism evidence="2 3">
    <name type="scientific">Caballeronia sordidicola</name>
    <name type="common">Burkholderia sordidicola</name>
    <dbReference type="NCBI Taxonomy" id="196367"/>
    <lineage>
        <taxon>Bacteria</taxon>
        <taxon>Pseudomonadati</taxon>
        <taxon>Pseudomonadota</taxon>
        <taxon>Betaproteobacteria</taxon>
        <taxon>Burkholderiales</taxon>
        <taxon>Burkholderiaceae</taxon>
        <taxon>Caballeronia</taxon>
    </lineage>
</organism>
<dbReference type="AlphaFoldDB" id="A0A242M9W6"/>
<feature type="transmembrane region" description="Helical" evidence="1">
    <location>
        <begin position="31"/>
        <end position="48"/>
    </location>
</feature>
<dbReference type="Proteomes" id="UP000195221">
    <property type="component" value="Unassembled WGS sequence"/>
</dbReference>
<evidence type="ECO:0000313" key="3">
    <source>
        <dbReference type="Proteomes" id="UP000195221"/>
    </source>
</evidence>
<reference evidence="2 3" key="1">
    <citation type="submission" date="2017-03" db="EMBL/GenBank/DDBJ databases">
        <title>Genome analysis of strain PAMC 26577.</title>
        <authorList>
            <person name="Oh H.-M."/>
            <person name="Yang J.-A."/>
        </authorList>
    </citation>
    <scope>NUCLEOTIDE SEQUENCE [LARGE SCALE GENOMIC DNA]</scope>
    <source>
        <strain evidence="2 3">PAMC 26577</strain>
    </source>
</reference>
<keyword evidence="1" id="KW-1133">Transmembrane helix</keyword>
<accession>A0A242M9W6</accession>
<name>A0A242M9W6_CABSO</name>
<keyword evidence="1" id="KW-0472">Membrane</keyword>